<feature type="chain" id="PRO_5013334920" evidence="13">
    <location>
        <begin position="21"/>
        <end position="594"/>
    </location>
</feature>
<feature type="domain" description="Putative ionotropic receptor ligand binding" evidence="15">
    <location>
        <begin position="31"/>
        <end position="216"/>
    </location>
</feature>
<dbReference type="Proteomes" id="UP000183832">
    <property type="component" value="Unassembled WGS sequence"/>
</dbReference>
<dbReference type="PANTHER" id="PTHR42643">
    <property type="entry name" value="IONOTROPIC RECEPTOR 20A-RELATED"/>
    <property type="match status" value="1"/>
</dbReference>
<evidence type="ECO:0000256" key="9">
    <source>
        <dbReference type="ARBA" id="ARBA00023180"/>
    </source>
</evidence>
<evidence type="ECO:0000259" key="15">
    <source>
        <dbReference type="Pfam" id="PF24061"/>
    </source>
</evidence>
<dbReference type="Pfam" id="PF10613">
    <property type="entry name" value="Lig_chan-Glu_bd"/>
    <property type="match status" value="1"/>
</dbReference>
<dbReference type="GO" id="GO:0005886">
    <property type="term" value="C:plasma membrane"/>
    <property type="evidence" value="ECO:0007669"/>
    <property type="project" value="UniProtKB-SubCell"/>
</dbReference>
<dbReference type="SUPFAM" id="SSF53850">
    <property type="entry name" value="Periplasmic binding protein-like II"/>
    <property type="match status" value="1"/>
</dbReference>
<reference evidence="16 17" key="1">
    <citation type="submission" date="2015-04" db="EMBL/GenBank/DDBJ databases">
        <authorList>
            <person name="Syromyatnikov M.Y."/>
            <person name="Popov V.N."/>
        </authorList>
    </citation>
    <scope>NUCLEOTIDE SEQUENCE [LARGE SCALE GENOMIC DNA]</scope>
</reference>
<keyword evidence="6" id="KW-0406">Ion transport</keyword>
<dbReference type="InterPro" id="IPR019594">
    <property type="entry name" value="Glu/Gly-bd"/>
</dbReference>
<keyword evidence="10" id="KW-1071">Ligand-gated ion channel</keyword>
<feature type="signal peptide" evidence="13">
    <location>
        <begin position="1"/>
        <end position="20"/>
    </location>
</feature>
<keyword evidence="5 12" id="KW-1133">Transmembrane helix</keyword>
<dbReference type="Gene3D" id="3.40.190.10">
    <property type="entry name" value="Periplasmic binding protein-like II"/>
    <property type="match status" value="1"/>
</dbReference>
<feature type="transmembrane region" description="Helical" evidence="12">
    <location>
        <begin position="345"/>
        <end position="364"/>
    </location>
</feature>
<keyword evidence="4 12" id="KW-0812">Transmembrane</keyword>
<sequence>MRLLYKLLLLMLINLLSSQAENSFSSLGSFKTLSNAVVKVIEDVWGDDQKSVNFIISINNPENIYVSSIVSDIMLQSSLNPTVGYHVETIEYLKIKQKLPKLSAIVVIETFEDFTNFNKILTSDLISFSSYQGDILLLFLNGELTELNEIFNILWKKQVYNVNAIYEGTNEIVEVKTFFPFKVNNCSDTTPTLINVFENDEFKNDLENFFPDKMKNLKKCTIRVGTSNSSIPYVFASKLPNGTYELSGRDISLIRTLSELLNFEIEFAYVGEEGHLIENGSSSGALKMLLEGKVDLIISDFWLKANRMKFIDNCIPYISQHIAFVIPPGAEFTAFEKYFKPLDSYTWIGLSVVFMSAFLVIYIFEKLPKVHRNFLIGENIKEPYLNVLVAVYGGSQHKLPDRNFARSLLMVFLMFCLVMRTIYTGSLYRYLQAPITHSEAQSIDDMLERDFKFYTVSSILDLLQGQDRINKRLVLFPPDRRNEIINEINTNPNFKGALFRSLTGILYYNQLNYNKTQSMICKEMFMMFHVVIYVPKDFYLKEAINQKIQILIASGLIEFWHKSIIDQRFRRIEEDDEPESIKLDFWSIHSQINT</sequence>
<evidence type="ECO:0000256" key="11">
    <source>
        <dbReference type="ARBA" id="ARBA00023303"/>
    </source>
</evidence>
<evidence type="ECO:0000256" key="1">
    <source>
        <dbReference type="ARBA" id="ARBA00004651"/>
    </source>
</evidence>
<keyword evidence="17" id="KW-1185">Reference proteome</keyword>
<keyword evidence="3" id="KW-1003">Cell membrane</keyword>
<feature type="transmembrane region" description="Helical" evidence="12">
    <location>
        <begin position="408"/>
        <end position="431"/>
    </location>
</feature>
<dbReference type="GO" id="GO:0015276">
    <property type="term" value="F:ligand-gated monoatomic ion channel activity"/>
    <property type="evidence" value="ECO:0007669"/>
    <property type="project" value="InterPro"/>
</dbReference>
<dbReference type="InterPro" id="IPR056198">
    <property type="entry name" value="LBD_receptor"/>
</dbReference>
<name>A0A1J1HUE2_9DIPT</name>
<keyword evidence="13" id="KW-0732">Signal</keyword>
<evidence type="ECO:0000256" key="10">
    <source>
        <dbReference type="ARBA" id="ARBA00023286"/>
    </source>
</evidence>
<keyword evidence="2" id="KW-0813">Transport</keyword>
<gene>
    <name evidence="16" type="primary">similar to AGAP013172-PA</name>
    <name evidence="16" type="ORF">CLUMA_CG003836</name>
</gene>
<keyword evidence="7 12" id="KW-0472">Membrane</keyword>
<organism evidence="16 17">
    <name type="scientific">Clunio marinus</name>
    <dbReference type="NCBI Taxonomy" id="568069"/>
    <lineage>
        <taxon>Eukaryota</taxon>
        <taxon>Metazoa</taxon>
        <taxon>Ecdysozoa</taxon>
        <taxon>Arthropoda</taxon>
        <taxon>Hexapoda</taxon>
        <taxon>Insecta</taxon>
        <taxon>Pterygota</taxon>
        <taxon>Neoptera</taxon>
        <taxon>Endopterygota</taxon>
        <taxon>Diptera</taxon>
        <taxon>Nematocera</taxon>
        <taxon>Chironomoidea</taxon>
        <taxon>Chironomidae</taxon>
        <taxon>Clunio</taxon>
    </lineage>
</organism>
<evidence type="ECO:0000259" key="14">
    <source>
        <dbReference type="Pfam" id="PF10613"/>
    </source>
</evidence>
<accession>A0A1J1HUE2</accession>
<feature type="domain" description="Ionotropic glutamate receptor L-glutamate and glycine-binding" evidence="14">
    <location>
        <begin position="221"/>
        <end position="326"/>
    </location>
</feature>
<evidence type="ECO:0000256" key="4">
    <source>
        <dbReference type="ARBA" id="ARBA00022692"/>
    </source>
</evidence>
<protein>
    <submittedName>
        <fullName evidence="16">CLUMA_CG003836, isoform A</fullName>
    </submittedName>
</protein>
<evidence type="ECO:0000256" key="5">
    <source>
        <dbReference type="ARBA" id="ARBA00022989"/>
    </source>
</evidence>
<dbReference type="AlphaFoldDB" id="A0A1J1HUE2"/>
<evidence type="ECO:0000256" key="6">
    <source>
        <dbReference type="ARBA" id="ARBA00023065"/>
    </source>
</evidence>
<dbReference type="STRING" id="568069.A0A1J1HUE2"/>
<evidence type="ECO:0000256" key="2">
    <source>
        <dbReference type="ARBA" id="ARBA00022448"/>
    </source>
</evidence>
<keyword evidence="8" id="KW-0675">Receptor</keyword>
<evidence type="ECO:0000256" key="3">
    <source>
        <dbReference type="ARBA" id="ARBA00022475"/>
    </source>
</evidence>
<dbReference type="EMBL" id="CVRI01000016">
    <property type="protein sequence ID" value="CRK90118.1"/>
    <property type="molecule type" value="Genomic_DNA"/>
</dbReference>
<proteinExistence type="predicted"/>
<evidence type="ECO:0000313" key="16">
    <source>
        <dbReference type="EMBL" id="CRK90118.1"/>
    </source>
</evidence>
<dbReference type="PANTHER" id="PTHR42643:SF30">
    <property type="entry name" value="IONOTROPIC RECEPTOR 40A-RELATED"/>
    <property type="match status" value="1"/>
</dbReference>
<comment type="subcellular location">
    <subcellularLocation>
        <location evidence="1">Cell membrane</location>
        <topology evidence="1">Multi-pass membrane protein</topology>
    </subcellularLocation>
</comment>
<keyword evidence="9" id="KW-0325">Glycoprotein</keyword>
<dbReference type="InterPro" id="IPR052192">
    <property type="entry name" value="Insect_Ionotropic_Sensory_Rcpt"/>
</dbReference>
<evidence type="ECO:0000313" key="17">
    <source>
        <dbReference type="Proteomes" id="UP000183832"/>
    </source>
</evidence>
<evidence type="ECO:0000256" key="12">
    <source>
        <dbReference type="SAM" id="Phobius"/>
    </source>
</evidence>
<evidence type="ECO:0000256" key="8">
    <source>
        <dbReference type="ARBA" id="ARBA00023170"/>
    </source>
</evidence>
<evidence type="ECO:0000256" key="7">
    <source>
        <dbReference type="ARBA" id="ARBA00023136"/>
    </source>
</evidence>
<keyword evidence="11" id="KW-0407">Ion channel</keyword>
<dbReference type="Pfam" id="PF24061">
    <property type="entry name" value="LBD_receptor"/>
    <property type="match status" value="1"/>
</dbReference>
<dbReference type="Gene3D" id="1.10.287.70">
    <property type="match status" value="1"/>
</dbReference>
<dbReference type="OrthoDB" id="7739311at2759"/>
<evidence type="ECO:0000256" key="13">
    <source>
        <dbReference type="SAM" id="SignalP"/>
    </source>
</evidence>